<dbReference type="KEGG" id="dpc:A6048_13145"/>
<dbReference type="EMBL" id="CP015453">
    <property type="protein sequence ID" value="AWH96287.1"/>
    <property type="molecule type" value="Genomic_DNA"/>
</dbReference>
<keyword evidence="3" id="KW-1185">Reference proteome</keyword>
<proteinExistence type="inferred from homology"/>
<gene>
    <name evidence="2" type="ORF">A6048_13145</name>
</gene>
<evidence type="ECO:0000256" key="1">
    <source>
        <dbReference type="ARBA" id="ARBA00005254"/>
    </source>
</evidence>
<dbReference type="InterPro" id="IPR029045">
    <property type="entry name" value="ClpP/crotonase-like_dom_sf"/>
</dbReference>
<organism evidence="2 3">
    <name type="scientific">Dietzia psychralcaliphila</name>
    <dbReference type="NCBI Taxonomy" id="139021"/>
    <lineage>
        <taxon>Bacteria</taxon>
        <taxon>Bacillati</taxon>
        <taxon>Actinomycetota</taxon>
        <taxon>Actinomycetes</taxon>
        <taxon>Mycobacteriales</taxon>
        <taxon>Dietziaceae</taxon>
        <taxon>Dietzia</taxon>
    </lineage>
</organism>
<evidence type="ECO:0000313" key="2">
    <source>
        <dbReference type="EMBL" id="AWH96287.1"/>
    </source>
</evidence>
<comment type="similarity">
    <text evidence="1">Belongs to the enoyl-CoA hydratase/isomerase family.</text>
</comment>
<dbReference type="Proteomes" id="UP000244903">
    <property type="component" value="Chromosome"/>
</dbReference>
<dbReference type="SUPFAM" id="SSF52096">
    <property type="entry name" value="ClpP/crotonase"/>
    <property type="match status" value="1"/>
</dbReference>
<reference evidence="2 3" key="1">
    <citation type="submission" date="2016-04" db="EMBL/GenBank/DDBJ databases">
        <title>Complete genome sequence of the haloalkaliphilic hydrocarbon-degrading bacterium Dietzia psychralcaliphila ILA-1T, isolated from a drain of a fish product-processing plant.</title>
        <authorList>
            <person name="Zhao J."/>
            <person name="Hu B."/>
            <person name="Geng S."/>
            <person name="Nie Y."/>
            <person name="Tang Y."/>
        </authorList>
    </citation>
    <scope>NUCLEOTIDE SEQUENCE [LARGE SCALE GENOMIC DNA]</scope>
    <source>
        <strain evidence="2 3">ILA-1</strain>
    </source>
</reference>
<dbReference type="AlphaFoldDB" id="A0AAD0JTG0"/>
<dbReference type="InterPro" id="IPR014748">
    <property type="entry name" value="Enoyl-CoA_hydra_C"/>
</dbReference>
<protein>
    <recommendedName>
        <fullName evidence="4">Enoyl-CoA hydratase/isomerase-like protein</fullName>
    </recommendedName>
</protein>
<sequence>MSCAAVAPATAVSGNAVLADRASKSIMTGSREWTSEVEFGKMRDIFPPVRSSIDAREGVLAFTQKRAPRWTAT</sequence>
<name>A0AAD0JTG0_9ACTN</name>
<evidence type="ECO:0000313" key="3">
    <source>
        <dbReference type="Proteomes" id="UP000244903"/>
    </source>
</evidence>
<dbReference type="Gene3D" id="1.10.12.10">
    <property type="entry name" value="Lyase 2-enoyl-coa Hydratase, Chain A, domain 2"/>
    <property type="match status" value="1"/>
</dbReference>
<dbReference type="RefSeq" id="WP_107746043.1">
    <property type="nucleotide sequence ID" value="NZ_CP015453.1"/>
</dbReference>
<accession>A0AAD0JTG0</accession>
<evidence type="ECO:0008006" key="4">
    <source>
        <dbReference type="Google" id="ProtNLM"/>
    </source>
</evidence>